<dbReference type="AlphaFoldDB" id="A0A557QYK6"/>
<reference evidence="1 2" key="1">
    <citation type="submission" date="2019-07" db="EMBL/GenBank/DDBJ databases">
        <title>The pathways for chlorine oxyanion respiration interact through the shared metabolite chlorate.</title>
        <authorList>
            <person name="Barnum T.P."/>
            <person name="Cheng Y."/>
            <person name="Hill K.A."/>
            <person name="Lucas L.N."/>
            <person name="Carlson H.K."/>
            <person name="Coates J.D."/>
        </authorList>
    </citation>
    <scope>NUCLEOTIDE SEQUENCE [LARGE SCALE GENOMIC DNA]</scope>
    <source>
        <strain evidence="1 2">SFB-3</strain>
    </source>
</reference>
<accession>A0A557QYK6</accession>
<evidence type="ECO:0000313" key="2">
    <source>
        <dbReference type="Proteomes" id="UP000319502"/>
    </source>
</evidence>
<dbReference type="Proteomes" id="UP000319502">
    <property type="component" value="Unassembled WGS sequence"/>
</dbReference>
<protein>
    <submittedName>
        <fullName evidence="1">Uncharacterized protein</fullName>
    </submittedName>
</protein>
<gene>
    <name evidence="1" type="ORF">FHP91_06165</name>
</gene>
<evidence type="ECO:0000313" key="1">
    <source>
        <dbReference type="EMBL" id="TVO57989.1"/>
    </source>
</evidence>
<sequence length="100" mass="11548">MTSKPFGEHWEIRARSQANVIDIHLPTTSYKHLPEFQNLATATPKVKDYKGWSQMRCSPDLEDEPKQTTGTRWNAFQLAVLDWLGRTVARPITWLVHVMA</sequence>
<dbReference type="EMBL" id="VMNK01000005">
    <property type="protein sequence ID" value="TVO57989.1"/>
    <property type="molecule type" value="Genomic_DNA"/>
</dbReference>
<organism evidence="1 2">
    <name type="scientific">Denitromonas halophila</name>
    <dbReference type="NCBI Taxonomy" id="1629404"/>
    <lineage>
        <taxon>Bacteria</taxon>
        <taxon>Pseudomonadati</taxon>
        <taxon>Pseudomonadota</taxon>
        <taxon>Betaproteobacteria</taxon>
        <taxon>Rhodocyclales</taxon>
        <taxon>Zoogloeaceae</taxon>
        <taxon>Denitromonas</taxon>
    </lineage>
</organism>
<keyword evidence="2" id="KW-1185">Reference proteome</keyword>
<comment type="caution">
    <text evidence="1">The sequence shown here is derived from an EMBL/GenBank/DDBJ whole genome shotgun (WGS) entry which is preliminary data.</text>
</comment>
<dbReference type="OrthoDB" id="8963548at2"/>
<proteinExistence type="predicted"/>
<dbReference type="RefSeq" id="WP_144308767.1">
    <property type="nucleotide sequence ID" value="NZ_VMNK01000005.1"/>
</dbReference>
<name>A0A557QYK6_9RHOO</name>